<keyword evidence="4" id="KW-1185">Reference proteome</keyword>
<gene>
    <name evidence="3" type="ORF">NP493_67g05020</name>
</gene>
<feature type="region of interest" description="Disordered" evidence="1">
    <location>
        <begin position="73"/>
        <end position="101"/>
    </location>
</feature>
<keyword evidence="2" id="KW-0812">Transmembrane</keyword>
<feature type="transmembrane region" description="Helical" evidence="2">
    <location>
        <begin position="12"/>
        <end position="33"/>
    </location>
</feature>
<sequence length="101" mass="10868">MTYNLPVWVSYVIFAVTVIVAGFILALLLILVCDKVMASRASHQSVQASSTQHSLATDDGLDDVSDVVEDDLSAASVGRDDDTLMSGGDYVRPGSARQRRH</sequence>
<dbReference type="AlphaFoldDB" id="A0AAD9UIL0"/>
<evidence type="ECO:0000313" key="3">
    <source>
        <dbReference type="EMBL" id="KAK2190824.1"/>
    </source>
</evidence>
<proteinExistence type="predicted"/>
<evidence type="ECO:0000256" key="2">
    <source>
        <dbReference type="SAM" id="Phobius"/>
    </source>
</evidence>
<dbReference type="Proteomes" id="UP001209878">
    <property type="component" value="Unassembled WGS sequence"/>
</dbReference>
<evidence type="ECO:0000313" key="4">
    <source>
        <dbReference type="Proteomes" id="UP001209878"/>
    </source>
</evidence>
<protein>
    <recommendedName>
        <fullName evidence="5">Transmembrane protein</fullName>
    </recommendedName>
</protein>
<accession>A0AAD9UIL0</accession>
<evidence type="ECO:0008006" key="5">
    <source>
        <dbReference type="Google" id="ProtNLM"/>
    </source>
</evidence>
<name>A0AAD9UIL0_RIDPI</name>
<comment type="caution">
    <text evidence="3">The sequence shown here is derived from an EMBL/GenBank/DDBJ whole genome shotgun (WGS) entry which is preliminary data.</text>
</comment>
<keyword evidence="2" id="KW-0472">Membrane</keyword>
<keyword evidence="2" id="KW-1133">Transmembrane helix</keyword>
<dbReference type="EMBL" id="JAODUO010000067">
    <property type="protein sequence ID" value="KAK2190824.1"/>
    <property type="molecule type" value="Genomic_DNA"/>
</dbReference>
<organism evidence="3 4">
    <name type="scientific">Ridgeia piscesae</name>
    <name type="common">Tubeworm</name>
    <dbReference type="NCBI Taxonomy" id="27915"/>
    <lineage>
        <taxon>Eukaryota</taxon>
        <taxon>Metazoa</taxon>
        <taxon>Spiralia</taxon>
        <taxon>Lophotrochozoa</taxon>
        <taxon>Annelida</taxon>
        <taxon>Polychaeta</taxon>
        <taxon>Sedentaria</taxon>
        <taxon>Canalipalpata</taxon>
        <taxon>Sabellida</taxon>
        <taxon>Siboglinidae</taxon>
        <taxon>Ridgeia</taxon>
    </lineage>
</organism>
<evidence type="ECO:0000256" key="1">
    <source>
        <dbReference type="SAM" id="MobiDB-lite"/>
    </source>
</evidence>
<reference evidence="3" key="1">
    <citation type="journal article" date="2023" name="Mol. Biol. Evol.">
        <title>Third-Generation Sequencing Reveals the Adaptive Role of the Epigenome in Three Deep-Sea Polychaetes.</title>
        <authorList>
            <person name="Perez M."/>
            <person name="Aroh O."/>
            <person name="Sun Y."/>
            <person name="Lan Y."/>
            <person name="Juniper S.K."/>
            <person name="Young C.R."/>
            <person name="Angers B."/>
            <person name="Qian P.Y."/>
        </authorList>
    </citation>
    <scope>NUCLEOTIDE SEQUENCE</scope>
    <source>
        <strain evidence="3">R07B-5</strain>
    </source>
</reference>